<reference evidence="2" key="1">
    <citation type="submission" date="2016-10" db="EMBL/GenBank/DDBJ databases">
        <authorList>
            <person name="Varghese N."/>
            <person name="Submissions S."/>
        </authorList>
    </citation>
    <scope>NUCLEOTIDE SEQUENCE [LARGE SCALE GENOMIC DNA]</scope>
    <source>
        <strain evidence="2">DSM 22082</strain>
    </source>
</reference>
<organism evidence="2 3">
    <name type="scientific">Brevibacterium sandarakinum</name>
    <dbReference type="NCBI Taxonomy" id="629680"/>
    <lineage>
        <taxon>Bacteria</taxon>
        <taxon>Bacillati</taxon>
        <taxon>Actinomycetota</taxon>
        <taxon>Actinomycetes</taxon>
        <taxon>Micrococcales</taxon>
        <taxon>Brevibacteriaceae</taxon>
        <taxon>Brevibacterium</taxon>
    </lineage>
</organism>
<accession>A0A1H1LD79</accession>
<feature type="transmembrane region" description="Helical" evidence="1">
    <location>
        <begin position="84"/>
        <end position="105"/>
    </location>
</feature>
<evidence type="ECO:0000313" key="3">
    <source>
        <dbReference type="Proteomes" id="UP000199700"/>
    </source>
</evidence>
<keyword evidence="3" id="KW-1185">Reference proteome</keyword>
<protein>
    <submittedName>
        <fullName evidence="2">Uncharacterized protein</fullName>
    </submittedName>
</protein>
<dbReference type="AlphaFoldDB" id="A0A1H1LD79"/>
<sequence length="205" mass="22654">MAAIYSTTSILIAMSRPPNTAAALHAMDRGRSVVVGTSSRKLIVILFIALVIGAVLVGLAVLIVSSSLERNVSWMLFAFIPRMWAITVGIIGCHVVAPIAVAFRLRRADALVVSSTGLVESHRGTVLPASFVSWNEIERITLDTATPRPGPKYVVYYLTRDSVQRRGRTGPFARRIMLRTGFELSHRRLFELLTAAHARYVRQIR</sequence>
<name>A0A1H1LD79_BRESA</name>
<keyword evidence="1" id="KW-1133">Transmembrane helix</keyword>
<keyword evidence="1" id="KW-0472">Membrane</keyword>
<dbReference type="EMBL" id="LT629739">
    <property type="protein sequence ID" value="SDR72551.1"/>
    <property type="molecule type" value="Genomic_DNA"/>
</dbReference>
<proteinExistence type="predicted"/>
<evidence type="ECO:0000313" key="2">
    <source>
        <dbReference type="EMBL" id="SDR72551.1"/>
    </source>
</evidence>
<gene>
    <name evidence="2" type="ORF">SAMN04489751_0225</name>
</gene>
<dbReference type="Proteomes" id="UP000199700">
    <property type="component" value="Chromosome"/>
</dbReference>
<evidence type="ECO:0000256" key="1">
    <source>
        <dbReference type="SAM" id="Phobius"/>
    </source>
</evidence>
<feature type="transmembrane region" description="Helical" evidence="1">
    <location>
        <begin position="42"/>
        <end position="64"/>
    </location>
</feature>
<dbReference type="STRING" id="629680.SAMN04489751_0225"/>
<keyword evidence="1" id="KW-0812">Transmembrane</keyword>